<evidence type="ECO:0000313" key="11">
    <source>
        <dbReference type="Proteomes" id="UP000243605"/>
    </source>
</evidence>
<dbReference type="InterPro" id="IPR026021">
    <property type="entry name" value="YdjA-like"/>
</dbReference>
<dbReference type="InterPro" id="IPR000415">
    <property type="entry name" value="Nitroreductase-like"/>
</dbReference>
<name>A0A662Z5U5_9STAP</name>
<dbReference type="Pfam" id="PF00881">
    <property type="entry name" value="Nitroreductase"/>
    <property type="match status" value="1"/>
</dbReference>
<accession>A0A662Z5U5</accession>
<keyword evidence="11" id="KW-1185">Reference proteome</keyword>
<feature type="binding site" evidence="8">
    <location>
        <position position="40"/>
    </location>
    <ligand>
        <name>FMN</name>
        <dbReference type="ChEBI" id="CHEBI:58210"/>
        <note>ligand shared between dimeric partners</note>
    </ligand>
</feature>
<dbReference type="Proteomes" id="UP000243605">
    <property type="component" value="Unassembled WGS sequence"/>
</dbReference>
<evidence type="ECO:0000256" key="3">
    <source>
        <dbReference type="ARBA" id="ARBA00022643"/>
    </source>
</evidence>
<dbReference type="OrthoDB" id="9804207at2"/>
<evidence type="ECO:0000256" key="5">
    <source>
        <dbReference type="ARBA" id="ARBA00023002"/>
    </source>
</evidence>
<dbReference type="SUPFAM" id="SSF55469">
    <property type="entry name" value="FMN-dependent nitroreductase-like"/>
    <property type="match status" value="1"/>
</dbReference>
<keyword evidence="4 7" id="KW-0521">NADP</keyword>
<evidence type="ECO:0000259" key="9">
    <source>
        <dbReference type="Pfam" id="PF00881"/>
    </source>
</evidence>
<evidence type="ECO:0000256" key="1">
    <source>
        <dbReference type="ARBA" id="ARBA00007118"/>
    </source>
</evidence>
<evidence type="ECO:0000256" key="2">
    <source>
        <dbReference type="ARBA" id="ARBA00022630"/>
    </source>
</evidence>
<feature type="binding site" description="in other chain" evidence="8">
    <location>
        <begin position="138"/>
        <end position="140"/>
    </location>
    <ligand>
        <name>FMN</name>
        <dbReference type="ChEBI" id="CHEBI:58210"/>
        <note>ligand shared between dimeric partners</note>
    </ligand>
</feature>
<dbReference type="PANTHER" id="PTHR43821:SF1">
    <property type="entry name" value="NAD(P)H NITROREDUCTASE YDJA-RELATED"/>
    <property type="match status" value="1"/>
</dbReference>
<evidence type="ECO:0000256" key="6">
    <source>
        <dbReference type="ARBA" id="ARBA00023027"/>
    </source>
</evidence>
<reference evidence="10 11" key="1">
    <citation type="submission" date="2016-10" db="EMBL/GenBank/DDBJ databases">
        <authorList>
            <person name="Varghese N."/>
            <person name="Submissions S."/>
        </authorList>
    </citation>
    <scope>NUCLEOTIDE SEQUENCE [LARGE SCALE GENOMIC DNA]</scope>
    <source>
        <strain evidence="10 11">IBRC-M10081</strain>
    </source>
</reference>
<dbReference type="PIRSF" id="PIRSF000232">
    <property type="entry name" value="YdjA"/>
    <property type="match status" value="1"/>
</dbReference>
<dbReference type="AlphaFoldDB" id="A0A662Z5U5"/>
<keyword evidence="2 7" id="KW-0285">Flavoprotein</keyword>
<dbReference type="GO" id="GO:0016491">
    <property type="term" value="F:oxidoreductase activity"/>
    <property type="evidence" value="ECO:0007669"/>
    <property type="project" value="UniProtKB-UniRule"/>
</dbReference>
<sequence length="190" mass="21325">MSEVFNTIKNRRTVGGMNDQVPPKESIDRMLEAGTWAPNHHLTEPWKFIVVTGEARDRLSKALKKVAYGRVREPDSESGKKKIEKIGNRLFLSPVIIFIVYVPSDNPKADPLEDRAAVAITGQNMMLVAEEEGLNTQWLSGPIYNVDLFRDALGLVGDEEVYGLMPVGYSAIKKEGKRTSFEEKTVYLNK</sequence>
<dbReference type="InterPro" id="IPR052530">
    <property type="entry name" value="NAD(P)H_nitroreductase"/>
</dbReference>
<dbReference type="InterPro" id="IPR029479">
    <property type="entry name" value="Nitroreductase"/>
</dbReference>
<evidence type="ECO:0000256" key="4">
    <source>
        <dbReference type="ARBA" id="ARBA00022857"/>
    </source>
</evidence>
<keyword evidence="5 7" id="KW-0560">Oxidoreductase</keyword>
<feature type="domain" description="Nitroreductase" evidence="9">
    <location>
        <begin position="8"/>
        <end position="169"/>
    </location>
</feature>
<evidence type="ECO:0000256" key="7">
    <source>
        <dbReference type="PIRNR" id="PIRNR000232"/>
    </source>
</evidence>
<gene>
    <name evidence="10" type="ORF">SAMN05192557_1649</name>
</gene>
<protein>
    <recommendedName>
        <fullName evidence="7">Putative NAD(P)H nitroreductase</fullName>
        <ecNumber evidence="7">1.-.-.-</ecNumber>
    </recommendedName>
</protein>
<organism evidence="10 11">
    <name type="scientific">Aliicoccus persicus</name>
    <dbReference type="NCBI Taxonomy" id="930138"/>
    <lineage>
        <taxon>Bacteria</taxon>
        <taxon>Bacillati</taxon>
        <taxon>Bacillota</taxon>
        <taxon>Bacilli</taxon>
        <taxon>Bacillales</taxon>
        <taxon>Staphylococcaceae</taxon>
        <taxon>Aliicoccus</taxon>
    </lineage>
</organism>
<evidence type="ECO:0000256" key="8">
    <source>
        <dbReference type="PIRSR" id="PIRSR000232-1"/>
    </source>
</evidence>
<dbReference type="RefSeq" id="WP_091475661.1">
    <property type="nucleotide sequence ID" value="NZ_FOIT01000005.1"/>
</dbReference>
<keyword evidence="6 7" id="KW-0520">NAD</keyword>
<dbReference type="Gene3D" id="3.40.109.10">
    <property type="entry name" value="NADH Oxidase"/>
    <property type="match status" value="1"/>
</dbReference>
<dbReference type="EC" id="1.-.-.-" evidence="7"/>
<comment type="similarity">
    <text evidence="1 7">Belongs to the nitroreductase family.</text>
</comment>
<dbReference type="CDD" id="cd02135">
    <property type="entry name" value="YdjA-like"/>
    <property type="match status" value="1"/>
</dbReference>
<dbReference type="PANTHER" id="PTHR43821">
    <property type="entry name" value="NAD(P)H NITROREDUCTASE YDJA-RELATED"/>
    <property type="match status" value="1"/>
</dbReference>
<proteinExistence type="inferred from homology"/>
<feature type="binding site" description="in other chain" evidence="8">
    <location>
        <begin position="11"/>
        <end position="13"/>
    </location>
    <ligand>
        <name>FMN</name>
        <dbReference type="ChEBI" id="CHEBI:58210"/>
        <note>ligand shared between dimeric partners</note>
    </ligand>
</feature>
<comment type="cofactor">
    <cofactor evidence="8">
        <name>FMN</name>
        <dbReference type="ChEBI" id="CHEBI:58210"/>
    </cofactor>
    <text evidence="8">Binds 1 FMN per subunit.</text>
</comment>
<evidence type="ECO:0000313" key="10">
    <source>
        <dbReference type="EMBL" id="SEW11060.1"/>
    </source>
</evidence>
<keyword evidence="3 7" id="KW-0288">FMN</keyword>
<dbReference type="EMBL" id="FOIT01000005">
    <property type="protein sequence ID" value="SEW11060.1"/>
    <property type="molecule type" value="Genomic_DNA"/>
</dbReference>